<name>D6GVP0_PARA5</name>
<evidence type="ECO:0008006" key="3">
    <source>
        <dbReference type="Google" id="ProtNLM"/>
    </source>
</evidence>
<gene>
    <name evidence="1" type="ORF">BJBARM5_0553</name>
</gene>
<dbReference type="EMBL" id="GG745555">
    <property type="protein sequence ID" value="EFD92700.1"/>
    <property type="molecule type" value="Genomic_DNA"/>
</dbReference>
<dbReference type="Gene3D" id="3.30.1860.10">
    <property type="entry name" value="uncharacterized conserved protein from methanopyrus kandleri domain like"/>
    <property type="match status" value="1"/>
</dbReference>
<organism evidence="1 2">
    <name type="scientific">Candidatus Parvarchaeum acidophilus ARMAN-5</name>
    <dbReference type="NCBI Taxonomy" id="662762"/>
    <lineage>
        <taxon>Archaea</taxon>
        <taxon>Candidatus Parvarchaeota</taxon>
        <taxon>Candidatus Parvarchaeum</taxon>
    </lineage>
</organism>
<dbReference type="Pfam" id="PF04242">
    <property type="entry name" value="DUF424"/>
    <property type="match status" value="1"/>
</dbReference>
<dbReference type="AlphaFoldDB" id="D6GVP0"/>
<protein>
    <recommendedName>
        <fullName evidence="3">DUF424 domain-containing protein</fullName>
    </recommendedName>
</protein>
<sequence>MAFSMKIHNKGESNEIIAVCDSALLGKTLNDDEKEIEFLVSPDFYGNETLEWDEIKIALIRGSNINIIGNDVVELASKEGIINQNNTIDINGIKHAQVYVI</sequence>
<accession>D6GVP0</accession>
<evidence type="ECO:0000313" key="1">
    <source>
        <dbReference type="EMBL" id="EFD92700.1"/>
    </source>
</evidence>
<proteinExistence type="predicted"/>
<dbReference type="InterPro" id="IPR007355">
    <property type="entry name" value="DUF424"/>
</dbReference>
<evidence type="ECO:0000313" key="2">
    <source>
        <dbReference type="Proteomes" id="UP000009376"/>
    </source>
</evidence>
<dbReference type="Proteomes" id="UP000009376">
    <property type="component" value="Unassembled WGS sequence"/>
</dbReference>
<reference evidence="1 2" key="1">
    <citation type="journal article" date="2010" name="Proc. Natl. Acad. Sci. U.S.A.">
        <title>Enigmatic, ultrasmall, uncultivated Archaea.</title>
        <authorList>
            <person name="Baker B.J."/>
            <person name="Comolli L.R."/>
            <person name="Dick G.J."/>
            <person name="Hauser L.J."/>
            <person name="Hyatt D."/>
            <person name="Dill B.D."/>
            <person name="Land M.L."/>
            <person name="Verberkmoes N.C."/>
            <person name="Hettich R.L."/>
            <person name="Banfield J.F."/>
        </authorList>
    </citation>
    <scope>NUCLEOTIDE SEQUENCE [LARGE SCALE GENOMIC DNA]</scope>
</reference>